<dbReference type="EMBL" id="JAVDTH010000031">
    <property type="protein sequence ID" value="MDR6714594.1"/>
    <property type="molecule type" value="Genomic_DNA"/>
</dbReference>
<organism evidence="1 2">
    <name type="scientific">Pseudomonas hunanensis</name>
    <dbReference type="NCBI Taxonomy" id="1247546"/>
    <lineage>
        <taxon>Bacteria</taxon>
        <taxon>Pseudomonadati</taxon>
        <taxon>Pseudomonadota</taxon>
        <taxon>Gammaproteobacteria</taxon>
        <taxon>Pseudomonadales</taxon>
        <taxon>Pseudomonadaceae</taxon>
        <taxon>Pseudomonas</taxon>
    </lineage>
</organism>
<name>A0ACC6K849_9PSED</name>
<accession>A0ACC6K849</accession>
<gene>
    <name evidence="1" type="ORF">J2W83_004230</name>
</gene>
<dbReference type="Proteomes" id="UP001259587">
    <property type="component" value="Unassembled WGS sequence"/>
</dbReference>
<evidence type="ECO:0000313" key="2">
    <source>
        <dbReference type="Proteomes" id="UP001259587"/>
    </source>
</evidence>
<evidence type="ECO:0000313" key="1">
    <source>
        <dbReference type="EMBL" id="MDR6714594.1"/>
    </source>
</evidence>
<reference evidence="1" key="1">
    <citation type="submission" date="2023-07" db="EMBL/GenBank/DDBJ databases">
        <title>Sorghum-associated microbial communities from plants grown in Nebraska, USA.</title>
        <authorList>
            <person name="Schachtman D."/>
        </authorList>
    </citation>
    <scope>NUCLEOTIDE SEQUENCE</scope>
    <source>
        <strain evidence="1">BE56</strain>
    </source>
</reference>
<protein>
    <submittedName>
        <fullName evidence="1">Electron transport complex protein RnfE</fullName>
    </submittedName>
</protein>
<proteinExistence type="predicted"/>
<sequence length="174" mass="18411">MSRFWLLGISLAPLLGATRTLPQAAAIAACSTLLMVLHQALLAVLARGLSHTARLAASLLLIAALASCLQLGLRAWALPMALALGYYPALLSLQCLAADQLLPNEARWRTLALHLSGLVVLCLLLGILRQWLGNVAGLHLISLAPGGLILLGLLLALYNRLRPGLAPSRRQGNL</sequence>
<keyword evidence="2" id="KW-1185">Reference proteome</keyword>
<comment type="caution">
    <text evidence="1">The sequence shown here is derived from an EMBL/GenBank/DDBJ whole genome shotgun (WGS) entry which is preliminary data.</text>
</comment>